<accession>A0A1I0Y4U4</accession>
<dbReference type="Proteomes" id="UP000199012">
    <property type="component" value="Unassembled WGS sequence"/>
</dbReference>
<evidence type="ECO:0000313" key="3">
    <source>
        <dbReference type="Proteomes" id="UP000199012"/>
    </source>
</evidence>
<evidence type="ECO:0000313" key="2">
    <source>
        <dbReference type="EMBL" id="SFB07756.1"/>
    </source>
</evidence>
<feature type="compositionally biased region" description="Low complexity" evidence="1">
    <location>
        <begin position="43"/>
        <end position="57"/>
    </location>
</feature>
<proteinExistence type="predicted"/>
<sequence length="97" mass="9168">MSTTPEHAPEHAAADATSDGPVPGAADSDYVESLVGDDDGADVGDASDTAGAATADSVLGPDDEEDTPVAGTGDGVVPVAGQAPPAGPANPGAFGPR</sequence>
<gene>
    <name evidence="2" type="ORF">SAMN05421867_106153</name>
</gene>
<dbReference type="AlphaFoldDB" id="A0A1I0Y4U4"/>
<keyword evidence="3" id="KW-1185">Reference proteome</keyword>
<feature type="compositionally biased region" description="Low complexity" evidence="1">
    <location>
        <begin position="75"/>
        <end position="97"/>
    </location>
</feature>
<name>A0A1I0Y4U4_9CELL</name>
<reference evidence="2 3" key="1">
    <citation type="submission" date="2016-10" db="EMBL/GenBank/DDBJ databases">
        <authorList>
            <person name="de Groot N.N."/>
        </authorList>
    </citation>
    <scope>NUCLEOTIDE SEQUENCE [LARGE SCALE GENOMIC DNA]</scope>
    <source>
        <strain evidence="2 3">CGMCC 4.6945</strain>
    </source>
</reference>
<organism evidence="2 3">
    <name type="scientific">Cellulomonas marina</name>
    <dbReference type="NCBI Taxonomy" id="988821"/>
    <lineage>
        <taxon>Bacteria</taxon>
        <taxon>Bacillati</taxon>
        <taxon>Actinomycetota</taxon>
        <taxon>Actinomycetes</taxon>
        <taxon>Micrococcales</taxon>
        <taxon>Cellulomonadaceae</taxon>
        <taxon>Cellulomonas</taxon>
    </lineage>
</organism>
<dbReference type="STRING" id="988821.SAMN05421867_106153"/>
<dbReference type="RefSeq" id="WP_090032369.1">
    <property type="nucleotide sequence ID" value="NZ_BONM01000021.1"/>
</dbReference>
<dbReference type="EMBL" id="FOKA01000006">
    <property type="protein sequence ID" value="SFB07756.1"/>
    <property type="molecule type" value="Genomic_DNA"/>
</dbReference>
<protein>
    <submittedName>
        <fullName evidence="2">Uncharacterized protein</fullName>
    </submittedName>
</protein>
<evidence type="ECO:0000256" key="1">
    <source>
        <dbReference type="SAM" id="MobiDB-lite"/>
    </source>
</evidence>
<feature type="region of interest" description="Disordered" evidence="1">
    <location>
        <begin position="1"/>
        <end position="97"/>
    </location>
</feature>